<feature type="transmembrane region" description="Helical" evidence="6">
    <location>
        <begin position="212"/>
        <end position="232"/>
    </location>
</feature>
<dbReference type="EMBL" id="JAAIWK010000010">
    <property type="protein sequence ID" value="NEY19941.1"/>
    <property type="molecule type" value="Genomic_DNA"/>
</dbReference>
<feature type="transmembrane region" description="Helical" evidence="6">
    <location>
        <begin position="159"/>
        <end position="176"/>
    </location>
</feature>
<feature type="transmembrane region" description="Helical" evidence="6">
    <location>
        <begin position="131"/>
        <end position="153"/>
    </location>
</feature>
<evidence type="ECO:0000313" key="9">
    <source>
        <dbReference type="EMBL" id="NEY19941.1"/>
    </source>
</evidence>
<proteinExistence type="predicted"/>
<accession>A0A0A6VD97</accession>
<feature type="transmembrane region" description="Helical" evidence="6">
    <location>
        <begin position="12"/>
        <end position="34"/>
    </location>
</feature>
<feature type="transmembrane region" description="Helical" evidence="6">
    <location>
        <begin position="73"/>
        <end position="92"/>
    </location>
</feature>
<feature type="transmembrane region" description="Helical" evidence="6">
    <location>
        <begin position="343"/>
        <end position="362"/>
    </location>
</feature>
<dbReference type="PANTHER" id="PTHR23508:SF10">
    <property type="entry name" value="CARBOXYLIC ACID TRANSPORTER PROTEIN HOMOLOG"/>
    <property type="match status" value="1"/>
</dbReference>
<reference evidence="9 11" key="2">
    <citation type="submission" date="2020-02" db="EMBL/GenBank/DDBJ databases">
        <authorList>
            <person name="Feng H."/>
        </authorList>
    </citation>
    <scope>NUCLEOTIDE SEQUENCE [LARGE SCALE GENOMIC DNA]</scope>
    <source>
        <strain evidence="9 11">Gsoil 114</strain>
    </source>
</reference>
<organism evidence="8 10">
    <name type="scientific">Heyndrickxia ginsengihumi</name>
    <dbReference type="NCBI Taxonomy" id="363870"/>
    <lineage>
        <taxon>Bacteria</taxon>
        <taxon>Bacillati</taxon>
        <taxon>Bacillota</taxon>
        <taxon>Bacilli</taxon>
        <taxon>Bacillales</taxon>
        <taxon>Bacillaceae</taxon>
        <taxon>Heyndrickxia</taxon>
    </lineage>
</organism>
<sequence length="410" mass="44107">MNYRNKTVVASVAGLTLEGMDIMFISFAMSMIIAEFHINLATGGLISSITNIGMLAGGIIFGVLADKFGRVKVFTYSILLFAIGTALTGLATNIDQVYVYRLIAGLGAGGEYGIGMALVSEAWPKDKQGRASSYVSVGAQFGVIIAAVLSSLILPTFGWRGLFFIGIIPVIFAVIVRKGLKESPEWLSAQKQHKLVQQQGSLIQLFQNPKTAATTIALAIMATVQIAGYNGLMIWLPSMLQQSQGLSVSSSALWTISTAVGMILGMLTFGQFMDRLGTKRAFGIFLFASAAAVFLYSYATGSIGVLLGGAVVGFFSNGMFAGYGALISSYYPIHIRTTATNMIFNFGRALGGFSPVLVGYILQHYNMTITMAYLAILYCISFIAMLTLKNRQSRKQQPDVLPFVNHENVI</sequence>
<dbReference type="InterPro" id="IPR036259">
    <property type="entry name" value="MFS_trans_sf"/>
</dbReference>
<keyword evidence="2" id="KW-0813">Transport</keyword>
<feature type="transmembrane region" description="Helical" evidence="6">
    <location>
        <begin position="252"/>
        <end position="269"/>
    </location>
</feature>
<dbReference type="SUPFAM" id="SSF103473">
    <property type="entry name" value="MFS general substrate transporter"/>
    <property type="match status" value="1"/>
</dbReference>
<evidence type="ECO:0000259" key="7">
    <source>
        <dbReference type="PROSITE" id="PS50850"/>
    </source>
</evidence>
<dbReference type="Gene3D" id="1.20.1250.20">
    <property type="entry name" value="MFS general substrate transporter like domains"/>
    <property type="match status" value="1"/>
</dbReference>
<keyword evidence="3 6" id="KW-0812">Transmembrane</keyword>
<evidence type="ECO:0000256" key="5">
    <source>
        <dbReference type="ARBA" id="ARBA00023136"/>
    </source>
</evidence>
<feature type="transmembrane region" description="Helical" evidence="6">
    <location>
        <begin position="40"/>
        <end position="61"/>
    </location>
</feature>
<evidence type="ECO:0000313" key="11">
    <source>
        <dbReference type="Proteomes" id="UP000476934"/>
    </source>
</evidence>
<keyword evidence="11" id="KW-1185">Reference proteome</keyword>
<evidence type="ECO:0000256" key="1">
    <source>
        <dbReference type="ARBA" id="ARBA00004651"/>
    </source>
</evidence>
<dbReference type="PROSITE" id="PS50850">
    <property type="entry name" value="MFS"/>
    <property type="match status" value="1"/>
</dbReference>
<dbReference type="AlphaFoldDB" id="A0A0A6VD97"/>
<dbReference type="Pfam" id="PF07690">
    <property type="entry name" value="MFS_1"/>
    <property type="match status" value="1"/>
</dbReference>
<dbReference type="GO" id="GO:0005886">
    <property type="term" value="C:plasma membrane"/>
    <property type="evidence" value="ECO:0007669"/>
    <property type="project" value="UniProtKB-SubCell"/>
</dbReference>
<name>A0A0A6VD97_9BACI</name>
<dbReference type="Proteomes" id="UP000030588">
    <property type="component" value="Unassembled WGS sequence"/>
</dbReference>
<evidence type="ECO:0000256" key="6">
    <source>
        <dbReference type="SAM" id="Phobius"/>
    </source>
</evidence>
<keyword evidence="4 6" id="KW-1133">Transmembrane helix</keyword>
<feature type="transmembrane region" description="Helical" evidence="6">
    <location>
        <begin position="368"/>
        <end position="388"/>
    </location>
</feature>
<keyword evidence="5 6" id="KW-0472">Membrane</keyword>
<dbReference type="PANTHER" id="PTHR23508">
    <property type="entry name" value="CARBOXYLIC ACID TRANSPORTER PROTEIN HOMOLOG"/>
    <property type="match status" value="1"/>
</dbReference>
<comment type="subcellular location">
    <subcellularLocation>
        <location evidence="1">Cell membrane</location>
        <topology evidence="1">Multi-pass membrane protein</topology>
    </subcellularLocation>
</comment>
<evidence type="ECO:0000313" key="8">
    <source>
        <dbReference type="EMBL" id="KHD85458.1"/>
    </source>
</evidence>
<dbReference type="GO" id="GO:0046943">
    <property type="term" value="F:carboxylic acid transmembrane transporter activity"/>
    <property type="evidence" value="ECO:0007669"/>
    <property type="project" value="TreeGrafter"/>
</dbReference>
<reference evidence="9 11" key="3">
    <citation type="submission" date="2020-03" db="EMBL/GenBank/DDBJ databases">
        <title>Bacillus aquiflavi sp. nov., isolated from yellow water of strong flavor Chinese baijiu in Yibin region of China.</title>
        <authorList>
            <person name="Xie J."/>
        </authorList>
    </citation>
    <scope>NUCLEOTIDE SEQUENCE [LARGE SCALE GENOMIC DNA]</scope>
    <source>
        <strain evidence="9 11">Gsoil 114</strain>
    </source>
</reference>
<dbReference type="Proteomes" id="UP000476934">
    <property type="component" value="Unassembled WGS sequence"/>
</dbReference>
<dbReference type="RefSeq" id="WP_035354570.1">
    <property type="nucleotide sequence ID" value="NZ_JAAIWK010000010.1"/>
</dbReference>
<protein>
    <submittedName>
        <fullName evidence="8">MFS transporter</fullName>
    </submittedName>
</protein>
<evidence type="ECO:0000313" key="10">
    <source>
        <dbReference type="Proteomes" id="UP000030588"/>
    </source>
</evidence>
<dbReference type="EMBL" id="JRUN01000023">
    <property type="protein sequence ID" value="KHD85458.1"/>
    <property type="molecule type" value="Genomic_DNA"/>
</dbReference>
<feature type="transmembrane region" description="Helical" evidence="6">
    <location>
        <begin position="305"/>
        <end position="331"/>
    </location>
</feature>
<feature type="transmembrane region" description="Helical" evidence="6">
    <location>
        <begin position="281"/>
        <end position="299"/>
    </location>
</feature>
<dbReference type="InterPro" id="IPR011701">
    <property type="entry name" value="MFS"/>
</dbReference>
<feature type="domain" description="Major facilitator superfamily (MFS) profile" evidence="7">
    <location>
        <begin position="7"/>
        <end position="393"/>
    </location>
</feature>
<comment type="caution">
    <text evidence="8">The sequence shown here is derived from an EMBL/GenBank/DDBJ whole genome shotgun (WGS) entry which is preliminary data.</text>
</comment>
<reference evidence="8 10" key="1">
    <citation type="submission" date="2014-10" db="EMBL/GenBank/DDBJ databases">
        <title>Draft genome of phytase producing Bacillus ginsengihumi strain M2.11.</title>
        <authorList>
            <person name="Toymentseva A."/>
            <person name="Boulygina E.A."/>
            <person name="Kazakov S.V."/>
            <person name="Kayumov I."/>
            <person name="Suleimanova A.D."/>
            <person name="Mardanova A.M."/>
            <person name="Maria S.N."/>
            <person name="Sergey M.Y."/>
            <person name="Sharipova M.R."/>
        </authorList>
    </citation>
    <scope>NUCLEOTIDE SEQUENCE [LARGE SCALE GENOMIC DNA]</scope>
    <source>
        <strain evidence="8 10">M2.11</strain>
    </source>
</reference>
<evidence type="ECO:0000256" key="3">
    <source>
        <dbReference type="ARBA" id="ARBA00022692"/>
    </source>
</evidence>
<feature type="transmembrane region" description="Helical" evidence="6">
    <location>
        <begin position="98"/>
        <end position="119"/>
    </location>
</feature>
<dbReference type="OrthoDB" id="9787026at2"/>
<evidence type="ECO:0000256" key="2">
    <source>
        <dbReference type="ARBA" id="ARBA00022448"/>
    </source>
</evidence>
<dbReference type="InterPro" id="IPR020846">
    <property type="entry name" value="MFS_dom"/>
</dbReference>
<evidence type="ECO:0000256" key="4">
    <source>
        <dbReference type="ARBA" id="ARBA00022989"/>
    </source>
</evidence>
<gene>
    <name evidence="9" type="ORF">G4D61_08160</name>
    <name evidence="8" type="ORF">NG54_09295</name>
</gene>